<dbReference type="PANTHER" id="PTHR11802">
    <property type="entry name" value="SERINE PROTEASE FAMILY S10 SERINE CARBOXYPEPTIDASE"/>
    <property type="match status" value="1"/>
</dbReference>
<organism evidence="6 7">
    <name type="scientific">Rhizosphaericola mali</name>
    <dbReference type="NCBI Taxonomy" id="2545455"/>
    <lineage>
        <taxon>Bacteria</taxon>
        <taxon>Pseudomonadati</taxon>
        <taxon>Bacteroidota</taxon>
        <taxon>Chitinophagia</taxon>
        <taxon>Chitinophagales</taxon>
        <taxon>Chitinophagaceae</taxon>
        <taxon>Rhizosphaericola</taxon>
    </lineage>
</organism>
<dbReference type="InterPro" id="IPR029058">
    <property type="entry name" value="AB_hydrolase_fold"/>
</dbReference>
<protein>
    <submittedName>
        <fullName evidence="6">Peptidase S10</fullName>
    </submittedName>
</protein>
<evidence type="ECO:0000256" key="3">
    <source>
        <dbReference type="ARBA" id="ARBA00022729"/>
    </source>
</evidence>
<reference evidence="6 7" key="1">
    <citation type="submission" date="2019-09" db="EMBL/GenBank/DDBJ databases">
        <title>Complete genome sequence of Arachidicoccus sp. B3-10 isolated from apple orchard soil.</title>
        <authorList>
            <person name="Kim H.S."/>
            <person name="Han K.-I."/>
            <person name="Suh M.K."/>
            <person name="Lee K.C."/>
            <person name="Eom M.K."/>
            <person name="Kim J.-S."/>
            <person name="Kang S.W."/>
            <person name="Sin Y."/>
            <person name="Lee J.-S."/>
        </authorList>
    </citation>
    <scope>NUCLEOTIDE SEQUENCE [LARGE SCALE GENOMIC DNA]</scope>
    <source>
        <strain evidence="6 7">B3-10</strain>
    </source>
</reference>
<gene>
    <name evidence="6" type="ORF">E0W69_001100</name>
</gene>
<evidence type="ECO:0000256" key="1">
    <source>
        <dbReference type="ARBA" id="ARBA00022645"/>
    </source>
</evidence>
<proteinExistence type="predicted"/>
<dbReference type="Pfam" id="PF00450">
    <property type="entry name" value="Peptidase_S10"/>
    <property type="match status" value="1"/>
</dbReference>
<dbReference type="PANTHER" id="PTHR11802:SF3">
    <property type="entry name" value="RETINOID-INDUCIBLE SERINE CARBOXYPEPTIDASE"/>
    <property type="match status" value="1"/>
</dbReference>
<keyword evidence="1" id="KW-0121">Carboxypeptidase</keyword>
<dbReference type="Proteomes" id="UP000292424">
    <property type="component" value="Chromosome"/>
</dbReference>
<keyword evidence="4" id="KW-0378">Hydrolase</keyword>
<keyword evidence="7" id="KW-1185">Reference proteome</keyword>
<dbReference type="InterPro" id="IPR001563">
    <property type="entry name" value="Peptidase_S10"/>
</dbReference>
<evidence type="ECO:0000313" key="6">
    <source>
        <dbReference type="EMBL" id="QES87313.1"/>
    </source>
</evidence>
<evidence type="ECO:0000256" key="2">
    <source>
        <dbReference type="ARBA" id="ARBA00022670"/>
    </source>
</evidence>
<keyword evidence="3" id="KW-0732">Signal</keyword>
<dbReference type="RefSeq" id="WP_131328191.1">
    <property type="nucleotide sequence ID" value="NZ_CP044016.1"/>
</dbReference>
<evidence type="ECO:0000256" key="4">
    <source>
        <dbReference type="ARBA" id="ARBA00022801"/>
    </source>
</evidence>
<sequence length="516" mass="58947">MKFLFLTFCSFLINCIVVGQHTLKKEVIVDTANLASKIKSVIPEFTTDISANIPKPTIAKHKQTIGGKEINYTTTTGYIQLTKEDGTATGNVFFVAYTKDDESKKTRPLTFAFNGGPGSASVWVHMGFMGPKRPILDDFGNAKNPPYGYVDNPDSWLDQTDLIFIDPVSTGYSRAVKGQDANQFHGYEEDVSSVGDFIRLYVTKYERWSSPKFIMGESYGTPRAAGLSSYLQDKYGMYFNGIILLSSILNMETARFDIGNDLPYPLFLPTYASSAWYHKKLSVNQLNKSLSTFMDEVKKFDVEVYEPALMKGSDLSKSEMDNVATQLSNYTGLSKDYIIETNLRINIMRFCKELTRKDGYTIGRLDSRYKGYDLDDAGERFEYDPTGTTVGAFAASWNDYVRSDLKYKNELPYNISGPVHPWNYNNVQNKYLNTAEYLRQAMTKNPHLKVWVICGYYDLATPFYAAEYTFKHMNLRPELQENLHFTYYEAGHMVYMHYPSMKQFKQDAIKMYNTSK</sequence>
<name>A0A5P2G2I9_9BACT</name>
<keyword evidence="2" id="KW-0645">Protease</keyword>
<dbReference type="KEGG" id="arac:E0W69_001100"/>
<keyword evidence="5" id="KW-0325">Glycoprotein</keyword>
<dbReference type="Gene3D" id="3.40.50.1820">
    <property type="entry name" value="alpha/beta hydrolase"/>
    <property type="match status" value="1"/>
</dbReference>
<evidence type="ECO:0000313" key="7">
    <source>
        <dbReference type="Proteomes" id="UP000292424"/>
    </source>
</evidence>
<evidence type="ECO:0000256" key="5">
    <source>
        <dbReference type="ARBA" id="ARBA00023180"/>
    </source>
</evidence>
<dbReference type="EMBL" id="CP044016">
    <property type="protein sequence ID" value="QES87313.1"/>
    <property type="molecule type" value="Genomic_DNA"/>
</dbReference>
<accession>A0A5P2G2I9</accession>
<dbReference type="SUPFAM" id="SSF53474">
    <property type="entry name" value="alpha/beta-Hydrolases"/>
    <property type="match status" value="1"/>
</dbReference>
<dbReference type="AlphaFoldDB" id="A0A5P2G2I9"/>
<dbReference type="GO" id="GO:0004185">
    <property type="term" value="F:serine-type carboxypeptidase activity"/>
    <property type="evidence" value="ECO:0007669"/>
    <property type="project" value="InterPro"/>
</dbReference>
<dbReference type="OrthoDB" id="9770107at2"/>
<dbReference type="GO" id="GO:0006508">
    <property type="term" value="P:proteolysis"/>
    <property type="evidence" value="ECO:0007669"/>
    <property type="project" value="UniProtKB-KW"/>
</dbReference>